<keyword evidence="4 5" id="KW-0732">Signal</keyword>
<dbReference type="InterPro" id="IPR039424">
    <property type="entry name" value="SBP_5"/>
</dbReference>
<accession>A0A8J6NM05</accession>
<dbReference type="InterPro" id="IPR000914">
    <property type="entry name" value="SBP_5_dom"/>
</dbReference>
<dbReference type="PROSITE" id="PS51257">
    <property type="entry name" value="PROKAR_LIPOPROTEIN"/>
    <property type="match status" value="1"/>
</dbReference>
<feature type="domain" description="Solute-binding protein family 5" evidence="6">
    <location>
        <begin position="76"/>
        <end position="478"/>
    </location>
</feature>
<dbReference type="PIRSF" id="PIRSF002741">
    <property type="entry name" value="MppA"/>
    <property type="match status" value="1"/>
</dbReference>
<evidence type="ECO:0000259" key="6">
    <source>
        <dbReference type="Pfam" id="PF00496"/>
    </source>
</evidence>
<comment type="similarity">
    <text evidence="2">Belongs to the bacterial solute-binding protein 5 family.</text>
</comment>
<organism evidence="7 8">
    <name type="scientific">Candidatus Desulfolinea nitratireducens</name>
    <dbReference type="NCBI Taxonomy" id="2841698"/>
    <lineage>
        <taxon>Bacteria</taxon>
        <taxon>Bacillati</taxon>
        <taxon>Chloroflexota</taxon>
        <taxon>Anaerolineae</taxon>
        <taxon>Anaerolineales</taxon>
        <taxon>Anaerolineales incertae sedis</taxon>
        <taxon>Candidatus Desulfolinea</taxon>
    </lineage>
</organism>
<evidence type="ECO:0000256" key="3">
    <source>
        <dbReference type="ARBA" id="ARBA00022448"/>
    </source>
</evidence>
<dbReference type="EMBL" id="JACNJN010000125">
    <property type="protein sequence ID" value="MBC8335838.1"/>
    <property type="molecule type" value="Genomic_DNA"/>
</dbReference>
<name>A0A8J6NM05_9CHLR</name>
<dbReference type="Pfam" id="PF00496">
    <property type="entry name" value="SBP_bac_5"/>
    <property type="match status" value="1"/>
</dbReference>
<dbReference type="PANTHER" id="PTHR30290:SF10">
    <property type="entry name" value="PERIPLASMIC OLIGOPEPTIDE-BINDING PROTEIN-RELATED"/>
    <property type="match status" value="1"/>
</dbReference>
<protein>
    <submittedName>
        <fullName evidence="7">Peptide ABC transporter substrate-binding protein</fullName>
    </submittedName>
</protein>
<dbReference type="CDD" id="cd08504">
    <property type="entry name" value="PBP2_OppA"/>
    <property type="match status" value="1"/>
</dbReference>
<feature type="chain" id="PRO_5035148285" evidence="5">
    <location>
        <begin position="22"/>
        <end position="564"/>
    </location>
</feature>
<dbReference type="PANTHER" id="PTHR30290">
    <property type="entry name" value="PERIPLASMIC BINDING COMPONENT OF ABC TRANSPORTER"/>
    <property type="match status" value="1"/>
</dbReference>
<dbReference type="SUPFAM" id="SSF53850">
    <property type="entry name" value="Periplasmic binding protein-like II"/>
    <property type="match status" value="1"/>
</dbReference>
<evidence type="ECO:0000256" key="5">
    <source>
        <dbReference type="SAM" id="SignalP"/>
    </source>
</evidence>
<dbReference type="InterPro" id="IPR030678">
    <property type="entry name" value="Peptide/Ni-bd"/>
</dbReference>
<dbReference type="Gene3D" id="3.10.105.10">
    <property type="entry name" value="Dipeptide-binding Protein, Domain 3"/>
    <property type="match status" value="1"/>
</dbReference>
<dbReference type="Proteomes" id="UP000614469">
    <property type="component" value="Unassembled WGS sequence"/>
</dbReference>
<evidence type="ECO:0000256" key="4">
    <source>
        <dbReference type="ARBA" id="ARBA00022729"/>
    </source>
</evidence>
<evidence type="ECO:0000256" key="2">
    <source>
        <dbReference type="ARBA" id="ARBA00005695"/>
    </source>
</evidence>
<gene>
    <name evidence="7" type="ORF">H8E29_11260</name>
</gene>
<comment type="caution">
    <text evidence="7">The sequence shown here is derived from an EMBL/GenBank/DDBJ whole genome shotgun (WGS) entry which is preliminary data.</text>
</comment>
<dbReference type="GO" id="GO:0015833">
    <property type="term" value="P:peptide transport"/>
    <property type="evidence" value="ECO:0007669"/>
    <property type="project" value="TreeGrafter"/>
</dbReference>
<dbReference type="Gene3D" id="3.90.76.10">
    <property type="entry name" value="Dipeptide-binding Protein, Domain 1"/>
    <property type="match status" value="1"/>
</dbReference>
<dbReference type="GO" id="GO:0043190">
    <property type="term" value="C:ATP-binding cassette (ABC) transporter complex"/>
    <property type="evidence" value="ECO:0007669"/>
    <property type="project" value="InterPro"/>
</dbReference>
<evidence type="ECO:0000313" key="7">
    <source>
        <dbReference type="EMBL" id="MBC8335838.1"/>
    </source>
</evidence>
<comment type="subcellular location">
    <subcellularLocation>
        <location evidence="1">Cell envelope</location>
    </subcellularLocation>
</comment>
<evidence type="ECO:0000313" key="8">
    <source>
        <dbReference type="Proteomes" id="UP000614469"/>
    </source>
</evidence>
<dbReference type="AlphaFoldDB" id="A0A8J6NM05"/>
<proteinExistence type="inferred from homology"/>
<reference evidence="7 8" key="1">
    <citation type="submission" date="2020-08" db="EMBL/GenBank/DDBJ databases">
        <title>Bridging the membrane lipid divide: bacteria of the FCB group superphylum have the potential to synthesize archaeal ether lipids.</title>
        <authorList>
            <person name="Villanueva L."/>
            <person name="Von Meijenfeldt F.A.B."/>
            <person name="Westbye A.B."/>
            <person name="Yadav S."/>
            <person name="Hopmans E.C."/>
            <person name="Dutilh B.E."/>
            <person name="Sinninghe Damste J.S."/>
        </authorList>
    </citation>
    <scope>NUCLEOTIDE SEQUENCE [LARGE SCALE GENOMIC DNA]</scope>
    <source>
        <strain evidence="7">NIOZ-UU36</strain>
    </source>
</reference>
<sequence length="564" mass="62228">MKSNKTILVFAALIISSMVLAACGGGGLAADPVTLNWNWATEPPSLDPSLATDTTSVDVVGNTFAGLTKFDPVSGEVAPYLATSWESGEDADGNQTWTFHMREDVDWVKYNAESGKVEKQDRKVNAHDVVYGVKRTVDPATASDYSYVLYIVKNAAEVNGGSEELTVDDLGVVALDDYTVQFTLERSAGYFPAIAGMWIAYPMPQWAIEAGGDAWTEPENFVSNGPYVLESWIHGGELNLAKNPFWINADDVQIEYIHGLMIEEDSTAFALYENDELDDTSVPLPEMDRVKADPVLSADYYEAPTPCTYYYGFTNTKPPFDDVRVRTAFAQSIDRQSLIDNVTKGGQIPATSFAPPGIFGAPEPGKVGLPYDVDAANASLQSYLDDEGMTMEEFNDLDIILMHNTSEGHALIAAAVQQMWTDNLGADVRVENQEWGVYLKTTQNDAPLDGMPHIWRLGWCADYPDENNWIHEVFNSDEGENRTRSDNADFNALTVAAGAADSPAEREALYEQAEQMFAEEMVAYAPIYHYTTVRVTKPWLTRQFPPLGANNFYAWTLDDAARGQ</sequence>
<dbReference type="GO" id="GO:1904680">
    <property type="term" value="F:peptide transmembrane transporter activity"/>
    <property type="evidence" value="ECO:0007669"/>
    <property type="project" value="TreeGrafter"/>
</dbReference>
<evidence type="ECO:0000256" key="1">
    <source>
        <dbReference type="ARBA" id="ARBA00004196"/>
    </source>
</evidence>
<dbReference type="Gene3D" id="3.40.190.10">
    <property type="entry name" value="Periplasmic binding protein-like II"/>
    <property type="match status" value="1"/>
</dbReference>
<feature type="signal peptide" evidence="5">
    <location>
        <begin position="1"/>
        <end position="21"/>
    </location>
</feature>
<keyword evidence="3" id="KW-0813">Transport</keyword>
<dbReference type="GO" id="GO:0030288">
    <property type="term" value="C:outer membrane-bounded periplasmic space"/>
    <property type="evidence" value="ECO:0007669"/>
    <property type="project" value="TreeGrafter"/>
</dbReference>